<name>A0A8J1UW89_OWEFU</name>
<dbReference type="PANTHER" id="PTHR19282">
    <property type="entry name" value="TETRASPANIN"/>
    <property type="match status" value="1"/>
</dbReference>
<evidence type="ECO:0000313" key="8">
    <source>
        <dbReference type="Proteomes" id="UP000749559"/>
    </source>
</evidence>
<keyword evidence="3 6" id="KW-0812">Transmembrane</keyword>
<dbReference type="GO" id="GO:0005886">
    <property type="term" value="C:plasma membrane"/>
    <property type="evidence" value="ECO:0007669"/>
    <property type="project" value="TreeGrafter"/>
</dbReference>
<protein>
    <recommendedName>
        <fullName evidence="6">Tetraspanin</fullName>
    </recommendedName>
</protein>
<dbReference type="OrthoDB" id="6254918at2759"/>
<comment type="subcellular location">
    <subcellularLocation>
        <location evidence="1 6">Membrane</location>
        <topology evidence="1 6">Multi-pass membrane protein</topology>
    </subcellularLocation>
</comment>
<dbReference type="SUPFAM" id="SSF48652">
    <property type="entry name" value="Tetraspanin"/>
    <property type="match status" value="1"/>
</dbReference>
<evidence type="ECO:0000256" key="1">
    <source>
        <dbReference type="ARBA" id="ARBA00004141"/>
    </source>
</evidence>
<dbReference type="EMBL" id="CAIIXF020000001">
    <property type="protein sequence ID" value="CAH1772216.1"/>
    <property type="molecule type" value="Genomic_DNA"/>
</dbReference>
<organism evidence="7 8">
    <name type="scientific">Owenia fusiformis</name>
    <name type="common">Polychaete worm</name>
    <dbReference type="NCBI Taxonomy" id="6347"/>
    <lineage>
        <taxon>Eukaryota</taxon>
        <taxon>Metazoa</taxon>
        <taxon>Spiralia</taxon>
        <taxon>Lophotrochozoa</taxon>
        <taxon>Annelida</taxon>
        <taxon>Polychaeta</taxon>
        <taxon>Sedentaria</taxon>
        <taxon>Canalipalpata</taxon>
        <taxon>Sabellida</taxon>
        <taxon>Oweniida</taxon>
        <taxon>Oweniidae</taxon>
        <taxon>Owenia</taxon>
    </lineage>
</organism>
<dbReference type="CDD" id="cd03156">
    <property type="entry name" value="uroplakin_I_like_LEL"/>
    <property type="match status" value="1"/>
</dbReference>
<keyword evidence="8" id="KW-1185">Reference proteome</keyword>
<dbReference type="InterPro" id="IPR000301">
    <property type="entry name" value="Tetraspanin_animals"/>
</dbReference>
<gene>
    <name evidence="7" type="ORF">OFUS_LOCUS9</name>
</gene>
<dbReference type="Gene3D" id="1.10.1450.10">
    <property type="entry name" value="Tetraspanin"/>
    <property type="match status" value="1"/>
</dbReference>
<proteinExistence type="inferred from homology"/>
<comment type="similarity">
    <text evidence="2 6">Belongs to the tetraspanin (TM4SF) family.</text>
</comment>
<dbReference type="Pfam" id="PF00335">
    <property type="entry name" value="Tetraspanin"/>
    <property type="match status" value="1"/>
</dbReference>
<dbReference type="PANTHER" id="PTHR19282:SF551">
    <property type="entry name" value="RE08073P-RELATED"/>
    <property type="match status" value="1"/>
</dbReference>
<feature type="transmembrane region" description="Helical" evidence="6">
    <location>
        <begin position="93"/>
        <end position="117"/>
    </location>
</feature>
<evidence type="ECO:0000313" key="7">
    <source>
        <dbReference type="EMBL" id="CAH1772217.1"/>
    </source>
</evidence>
<dbReference type="InterPro" id="IPR008952">
    <property type="entry name" value="Tetraspanin_EC2_sf"/>
</dbReference>
<dbReference type="PRINTS" id="PR00259">
    <property type="entry name" value="TMFOUR"/>
</dbReference>
<feature type="transmembrane region" description="Helical" evidence="6">
    <location>
        <begin position="64"/>
        <end position="86"/>
    </location>
</feature>
<evidence type="ECO:0000256" key="5">
    <source>
        <dbReference type="ARBA" id="ARBA00023136"/>
    </source>
</evidence>
<dbReference type="Proteomes" id="UP000749559">
    <property type="component" value="Unassembled WGS sequence"/>
</dbReference>
<evidence type="ECO:0000256" key="4">
    <source>
        <dbReference type="ARBA" id="ARBA00022989"/>
    </source>
</evidence>
<feature type="transmembrane region" description="Helical" evidence="6">
    <location>
        <begin position="12"/>
        <end position="37"/>
    </location>
</feature>
<dbReference type="EMBL" id="CAIIXF020000001">
    <property type="protein sequence ID" value="CAH1772217.1"/>
    <property type="molecule type" value="Genomic_DNA"/>
</dbReference>
<keyword evidence="5 6" id="KW-0472">Membrane</keyword>
<keyword evidence="4 6" id="KW-1133">Transmembrane helix</keyword>
<sequence>MGLGCGSKTAKGFLFVFNILFFLLGATALGLGIFVLVDKAQLTYLTKLGGVNQVDVPGLLETSAYVLIAGGGLVFIIGFLGCCGAWKEVRVFLIVYAIMVLLILLAEIGAGVVAFLFRDKAITELKSFLNETIVYKYEGQLTTSEPFSLAWDLAHVTFDCCGINNSTDFDVASAWNRSYTLTTNNISSTVNMVIPPSCCRFTDKSLYPSNIGSLTFVNDTCPIAPTTSNSWLNTGCYQTIYDFVLQNAYIIIGIGIGIGVVEFVGVISALCLAHAIKKDKDEDSVTDLRKADRRARRR</sequence>
<reference evidence="7" key="1">
    <citation type="submission" date="2022-03" db="EMBL/GenBank/DDBJ databases">
        <authorList>
            <person name="Martin C."/>
        </authorList>
    </citation>
    <scope>NUCLEOTIDE SEQUENCE</scope>
</reference>
<dbReference type="AlphaFoldDB" id="A0A8J1UW89"/>
<comment type="caution">
    <text evidence="7">The sequence shown here is derived from an EMBL/GenBank/DDBJ whole genome shotgun (WGS) entry which is preliminary data.</text>
</comment>
<dbReference type="InterPro" id="IPR018499">
    <property type="entry name" value="Tetraspanin/Peripherin"/>
</dbReference>
<feature type="transmembrane region" description="Helical" evidence="6">
    <location>
        <begin position="248"/>
        <end position="272"/>
    </location>
</feature>
<evidence type="ECO:0000256" key="3">
    <source>
        <dbReference type="ARBA" id="ARBA00022692"/>
    </source>
</evidence>
<evidence type="ECO:0000256" key="2">
    <source>
        <dbReference type="ARBA" id="ARBA00006840"/>
    </source>
</evidence>
<accession>A0A8J1UW89</accession>
<evidence type="ECO:0000256" key="6">
    <source>
        <dbReference type="RuleBase" id="RU361218"/>
    </source>
</evidence>
<dbReference type="PIRSF" id="PIRSF002419">
    <property type="entry name" value="Tetraspanin"/>
    <property type="match status" value="1"/>
</dbReference>